<dbReference type="OrthoDB" id="8815988at2"/>
<organism evidence="2 3">
    <name type="scientific">Cronobacter muytjensii</name>
    <dbReference type="NCBI Taxonomy" id="413501"/>
    <lineage>
        <taxon>Bacteria</taxon>
        <taxon>Pseudomonadati</taxon>
        <taxon>Pseudomonadota</taxon>
        <taxon>Gammaproteobacteria</taxon>
        <taxon>Enterobacterales</taxon>
        <taxon>Enterobacteriaceae</taxon>
        <taxon>Cronobacter</taxon>
    </lineage>
</organism>
<accession>A0A2T7AXE0</accession>
<dbReference type="Proteomes" id="UP000469927">
    <property type="component" value="Unassembled WGS sequence"/>
</dbReference>
<dbReference type="InterPro" id="IPR058522">
    <property type="entry name" value="DUF8209"/>
</dbReference>
<dbReference type="Proteomes" id="UP000244378">
    <property type="component" value="Unassembled WGS sequence"/>
</dbReference>
<proteinExistence type="predicted"/>
<gene>
    <name evidence="2" type="ORF">AUN14_05025</name>
    <name evidence="1" type="ORF">FZI19_04750</name>
</gene>
<sequence length="68" mass="7694">MPASQINHMAMWLTPWTARRVMVRNIAPFIGRTIPMPGVIILSADVSQIIFCTIRDDNAIARGDDKIW</sequence>
<evidence type="ECO:0000313" key="4">
    <source>
        <dbReference type="Proteomes" id="UP000469927"/>
    </source>
</evidence>
<dbReference type="EMBL" id="WAGD01000011">
    <property type="protein sequence ID" value="KAB0884585.1"/>
    <property type="molecule type" value="Genomic_DNA"/>
</dbReference>
<comment type="caution">
    <text evidence="2">The sequence shown here is derived from an EMBL/GenBank/DDBJ whole genome shotgun (WGS) entry which is preliminary data.</text>
</comment>
<evidence type="ECO:0000313" key="1">
    <source>
        <dbReference type="EMBL" id="KAB0884585.1"/>
    </source>
</evidence>
<dbReference type="AlphaFoldDB" id="A0A2T7AXE0"/>
<reference evidence="2 3" key="1">
    <citation type="submission" date="2016-12" db="EMBL/GenBank/DDBJ databases">
        <title>Analysis of the Molecular Diversity Among Cronobacter Species Isolated from Filth Flies Using a Pan Genomic DNA Microarray.</title>
        <authorList>
            <person name="Pava-Ripoll M."/>
            <person name="Tall B."/>
            <person name="Farber J."/>
            <person name="Fanning S."/>
            <person name="Lehner A."/>
            <person name="Stephan R."/>
            <person name="Pagotto F."/>
            <person name="Iverson C."/>
            <person name="Ziobro G."/>
            <person name="Miller A."/>
            <person name="Pearson R."/>
            <person name="Yan Q."/>
            <person name="Kim M."/>
            <person name="Jeong S."/>
            <person name="Park J."/>
            <person name="Jun S."/>
            <person name="Choi H."/>
            <person name="Chung T."/>
            <person name="Yoo Y."/>
            <person name="Park E."/>
            <person name="Hwang S."/>
            <person name="Lee B."/>
            <person name="Sathyamoorthy V."/>
            <person name="Carter L."/>
            <person name="Mammel M."/>
            <person name="Jackson S."/>
            <person name="Kothary M."/>
            <person name="Patel I."/>
            <person name="Grim C."/>
            <person name="Gopinath G."/>
            <person name="Gangiredla J."/>
            <person name="Chase H."/>
        </authorList>
    </citation>
    <scope>NUCLEOTIDE SEQUENCE [LARGE SCALE GENOMIC DNA]</scope>
    <source>
        <strain evidence="2 3">MOD1-Md1s</strain>
    </source>
</reference>
<dbReference type="Pfam" id="PF26636">
    <property type="entry name" value="DUF8209"/>
    <property type="match status" value="1"/>
</dbReference>
<protein>
    <submittedName>
        <fullName evidence="2">Uncharacterized protein</fullName>
    </submittedName>
</protein>
<dbReference type="EMBL" id="MSAE01000005">
    <property type="protein sequence ID" value="PUX16980.1"/>
    <property type="molecule type" value="Genomic_DNA"/>
</dbReference>
<reference evidence="1 4" key="2">
    <citation type="submission" date="2019-08" db="EMBL/GenBank/DDBJ databases">
        <title>Prevalence, distribution, and phylogeny of type two toxin-antitoxin genes possessed by Cronobacter species where C. sakazakii homologs follow sequence type lineages.</title>
        <authorList>
            <person name="Finkelstein S."/>
            <person name="Negrete F."/>
            <person name="Jang H."/>
            <person name="Gopinath G.R."/>
            <person name="Tall B.D."/>
        </authorList>
    </citation>
    <scope>NUCLEOTIDE SEQUENCE [LARGE SCALE GENOMIC DNA]</scope>
    <source>
        <strain evidence="1 4">MOD1_GK1257</strain>
    </source>
</reference>
<name>A0A2T7AXE0_9ENTR</name>
<evidence type="ECO:0000313" key="2">
    <source>
        <dbReference type="EMBL" id="PUX16980.1"/>
    </source>
</evidence>
<evidence type="ECO:0000313" key="3">
    <source>
        <dbReference type="Proteomes" id="UP000244378"/>
    </source>
</evidence>
<keyword evidence="4" id="KW-1185">Reference proteome</keyword>